<organism evidence="3 4">
    <name type="scientific">Heterodera trifolii</name>
    <dbReference type="NCBI Taxonomy" id="157864"/>
    <lineage>
        <taxon>Eukaryota</taxon>
        <taxon>Metazoa</taxon>
        <taxon>Ecdysozoa</taxon>
        <taxon>Nematoda</taxon>
        <taxon>Chromadorea</taxon>
        <taxon>Rhabditida</taxon>
        <taxon>Tylenchina</taxon>
        <taxon>Tylenchomorpha</taxon>
        <taxon>Tylenchoidea</taxon>
        <taxon>Heteroderidae</taxon>
        <taxon>Heteroderinae</taxon>
        <taxon>Heterodera</taxon>
    </lineage>
</organism>
<gene>
    <name evidence="3" type="ORF">niasHT_033978</name>
</gene>
<feature type="chain" id="PRO_5044766888" evidence="2">
    <location>
        <begin position="22"/>
        <end position="438"/>
    </location>
</feature>
<feature type="compositionally biased region" description="Polar residues" evidence="1">
    <location>
        <begin position="29"/>
        <end position="39"/>
    </location>
</feature>
<evidence type="ECO:0000256" key="1">
    <source>
        <dbReference type="SAM" id="MobiDB-lite"/>
    </source>
</evidence>
<dbReference type="EMBL" id="JBICBT010001228">
    <property type="protein sequence ID" value="KAL3077440.1"/>
    <property type="molecule type" value="Genomic_DNA"/>
</dbReference>
<comment type="caution">
    <text evidence="3">The sequence shown here is derived from an EMBL/GenBank/DDBJ whole genome shotgun (WGS) entry which is preliminary data.</text>
</comment>
<dbReference type="AlphaFoldDB" id="A0ABD2IIQ5"/>
<feature type="region of interest" description="Disordered" evidence="1">
    <location>
        <begin position="27"/>
        <end position="49"/>
    </location>
</feature>
<evidence type="ECO:0000313" key="4">
    <source>
        <dbReference type="Proteomes" id="UP001620626"/>
    </source>
</evidence>
<evidence type="ECO:0000256" key="2">
    <source>
        <dbReference type="SAM" id="SignalP"/>
    </source>
</evidence>
<sequence length="438" mass="49701">MSQKLLTLFIVLCALSLYTDAAGKHSIRRTTSSVNSRNANNKEAKMEKQLNRSLSLTPRKRSLALTSAEADEYMTGELTDKEGKKKIKPNPAAQNVEQPATPEIIENMEVDVEAVAEAEAEAEVELDPKGQVQQLLEMGESLKWELAVQSDNEQLLDLDDDLEVFPRLIFLQLAKFLKNAPAELNEQQKKELKKVLVNWMEEQKQPFTVDEERAQVDETVQSLSTFCDQIGKSFKATPAILDIFLDFRKNETHETEKLEFMWKMVNRKVTRYVKSVGQFYGGIKIAKENLKQVKQIGKWAKKNQFISDDELENLEHIVERTEEHLVFLQKRMAQKLGINLDKFGVDKLAKDYPSLSNHFITNLQNAFAQSNAVVKNENVQADEAQIGTGLLVVALSVAASEIDELKTELLYIELTWKTFHSVGQVTKMSNVLEQIQGL</sequence>
<protein>
    <submittedName>
        <fullName evidence="3">Uncharacterized protein</fullName>
    </submittedName>
</protein>
<keyword evidence="4" id="KW-1185">Reference proteome</keyword>
<name>A0ABD2IIQ5_9BILA</name>
<feature type="signal peptide" evidence="2">
    <location>
        <begin position="1"/>
        <end position="21"/>
    </location>
</feature>
<keyword evidence="2" id="KW-0732">Signal</keyword>
<proteinExistence type="predicted"/>
<feature type="compositionally biased region" description="Basic and acidic residues" evidence="1">
    <location>
        <begin position="40"/>
        <end position="49"/>
    </location>
</feature>
<dbReference type="Proteomes" id="UP001620626">
    <property type="component" value="Unassembled WGS sequence"/>
</dbReference>
<accession>A0ABD2IIQ5</accession>
<evidence type="ECO:0000313" key="3">
    <source>
        <dbReference type="EMBL" id="KAL3077440.1"/>
    </source>
</evidence>
<reference evidence="3 4" key="1">
    <citation type="submission" date="2024-10" db="EMBL/GenBank/DDBJ databases">
        <authorList>
            <person name="Kim D."/>
        </authorList>
    </citation>
    <scope>NUCLEOTIDE SEQUENCE [LARGE SCALE GENOMIC DNA]</scope>
    <source>
        <strain evidence="3">BH-2024</strain>
    </source>
</reference>